<dbReference type="GeneID" id="98297696"/>
<dbReference type="InterPro" id="IPR029063">
    <property type="entry name" value="SAM-dependent_MTases_sf"/>
</dbReference>
<dbReference type="OrthoDB" id="9811589at2"/>
<feature type="domain" description="Methyltransferase" evidence="2">
    <location>
        <begin position="38"/>
        <end position="127"/>
    </location>
</feature>
<keyword evidence="3" id="KW-0489">Methyltransferase</keyword>
<comment type="caution">
    <text evidence="3">The sequence shown here is derived from an EMBL/GenBank/DDBJ whole genome shotgun (WGS) entry which is preliminary data.</text>
</comment>
<dbReference type="Gene3D" id="3.40.50.150">
    <property type="entry name" value="Vaccinia Virus protein VP39"/>
    <property type="match status" value="1"/>
</dbReference>
<dbReference type="Gene3D" id="2.20.25.110">
    <property type="entry name" value="S-adenosyl-L-methionine-dependent methyltransferases"/>
    <property type="match status" value="1"/>
</dbReference>
<evidence type="ECO:0000256" key="1">
    <source>
        <dbReference type="ARBA" id="ARBA00022679"/>
    </source>
</evidence>
<evidence type="ECO:0000313" key="3">
    <source>
        <dbReference type="EMBL" id="POA10104.1"/>
    </source>
</evidence>
<dbReference type="GO" id="GO:0008168">
    <property type="term" value="F:methyltransferase activity"/>
    <property type="evidence" value="ECO:0007669"/>
    <property type="project" value="UniProtKB-KW"/>
</dbReference>
<evidence type="ECO:0000313" key="4">
    <source>
        <dbReference type="Proteomes" id="UP000242712"/>
    </source>
</evidence>
<dbReference type="PANTHER" id="PTHR43861">
    <property type="entry name" value="TRANS-ACONITATE 2-METHYLTRANSFERASE-RELATED"/>
    <property type="match status" value="1"/>
</dbReference>
<dbReference type="CDD" id="cd02440">
    <property type="entry name" value="AdoMet_MTases"/>
    <property type="match status" value="1"/>
</dbReference>
<reference evidence="3 4" key="1">
    <citation type="submission" date="2017-08" db="EMBL/GenBank/DDBJ databases">
        <title>Draft genome sequences of 64 type strains of genus Staph aureus.</title>
        <authorList>
            <person name="Cole K."/>
            <person name="Golubchik T."/>
            <person name="Russell J."/>
            <person name="Foster D."/>
            <person name="Llewelyn M."/>
            <person name="Wilson D."/>
            <person name="Crook D."/>
            <person name="Paul J."/>
        </authorList>
    </citation>
    <scope>NUCLEOTIDE SEQUENCE [LARGE SCALE GENOMIC DNA]</scope>
    <source>
        <strain evidence="3 4">DSM 29875</strain>
    </source>
</reference>
<organism evidence="3 4">
    <name type="scientific">Staphylococcus argensis</name>
    <dbReference type="NCBI Taxonomy" id="1607738"/>
    <lineage>
        <taxon>Bacteria</taxon>
        <taxon>Bacillati</taxon>
        <taxon>Bacillota</taxon>
        <taxon>Bacilli</taxon>
        <taxon>Bacillales</taxon>
        <taxon>Staphylococcaceae</taxon>
        <taxon>Staphylococcus</taxon>
    </lineage>
</organism>
<dbReference type="AlphaFoldDB" id="A0A2K4FFH1"/>
<name>A0A2K4FFH1_9STAP</name>
<dbReference type="Pfam" id="PF13649">
    <property type="entry name" value="Methyltransf_25"/>
    <property type="match status" value="1"/>
</dbReference>
<dbReference type="RefSeq" id="WP_103371375.1">
    <property type="nucleotide sequence ID" value="NZ_CBCRVO010000001.1"/>
</dbReference>
<dbReference type="GO" id="GO:0032259">
    <property type="term" value="P:methylation"/>
    <property type="evidence" value="ECO:0007669"/>
    <property type="project" value="UniProtKB-KW"/>
</dbReference>
<keyword evidence="1 3" id="KW-0808">Transferase</keyword>
<evidence type="ECO:0000259" key="2">
    <source>
        <dbReference type="Pfam" id="PF13649"/>
    </source>
</evidence>
<keyword evidence="4" id="KW-1185">Reference proteome</keyword>
<accession>A0A2K4FFH1</accession>
<dbReference type="Proteomes" id="UP000242712">
    <property type="component" value="Unassembled WGS sequence"/>
</dbReference>
<dbReference type="SUPFAM" id="SSF53335">
    <property type="entry name" value="S-adenosyl-L-methionine-dependent methyltransferases"/>
    <property type="match status" value="1"/>
</dbReference>
<dbReference type="EMBL" id="PPPX01000001">
    <property type="protein sequence ID" value="POA10104.1"/>
    <property type="molecule type" value="Genomic_DNA"/>
</dbReference>
<gene>
    <name evidence="3" type="ORF">CD039_04980</name>
</gene>
<protein>
    <submittedName>
        <fullName evidence="3">SAM-dependent methyltransferase</fullName>
    </submittedName>
</protein>
<sequence length="238" mass="28140">MVQYHELSQFYDSLTRDQPYTSWRDIIEHYREDRQTLLDIGCGTGNLTTLLSGFDTVFGMDLSIDMLTLAEQKSSNVKWVEGDMTDFDLGIQFDIVTILCDSLNYLATEEEVEQTFERVYQHLTPGGLIIFDVHTEHKMQTWFNDQCYIDETEQVFLAWEAVRGEEPLSVWHDLTFFVHNEDQTYHRINESHYQRTYTQDTYLKMLKDKGFTIVNTFTDFEYNSCDLEGNRLFFIAKK</sequence>
<proteinExistence type="predicted"/>
<dbReference type="InterPro" id="IPR041698">
    <property type="entry name" value="Methyltransf_25"/>
</dbReference>